<dbReference type="Gene3D" id="3.40.50.150">
    <property type="entry name" value="Vaccinia Virus protein VP39"/>
    <property type="match status" value="1"/>
</dbReference>
<gene>
    <name evidence="1" type="ORF">CP985_00130</name>
</gene>
<reference evidence="1 2" key="1">
    <citation type="submission" date="2017-09" db="EMBL/GenBank/DDBJ databases">
        <title>Genomics of the genus Arcobacter.</title>
        <authorList>
            <person name="Perez-Cataluna A."/>
            <person name="Figueras M.J."/>
            <person name="Salas-Masso N."/>
        </authorList>
    </citation>
    <scope>NUCLEOTIDE SEQUENCE [LARGE SCALE GENOMIC DNA]</scope>
    <source>
        <strain evidence="1 2">CECT 7386</strain>
    </source>
</reference>
<dbReference type="RefSeq" id="WP_114842964.1">
    <property type="nucleotide sequence ID" value="NZ_CP031219.1"/>
</dbReference>
<dbReference type="PANTHER" id="PTHR43836:SF2">
    <property type="entry name" value="CATECHOL O-METHYLTRANSFERASE 1-RELATED"/>
    <property type="match status" value="1"/>
</dbReference>
<organism evidence="1 2">
    <name type="scientific">Malaciobacter mytili LMG 24559</name>
    <dbReference type="NCBI Taxonomy" id="1032238"/>
    <lineage>
        <taxon>Bacteria</taxon>
        <taxon>Pseudomonadati</taxon>
        <taxon>Campylobacterota</taxon>
        <taxon>Epsilonproteobacteria</taxon>
        <taxon>Campylobacterales</taxon>
        <taxon>Arcobacteraceae</taxon>
        <taxon>Malaciobacter</taxon>
    </lineage>
</organism>
<proteinExistence type="predicted"/>
<keyword evidence="1" id="KW-0489">Methyltransferase</keyword>
<accession>A0AAX2ALV2</accession>
<keyword evidence="1" id="KW-0808">Transferase</keyword>
<dbReference type="Pfam" id="PF13578">
    <property type="entry name" value="Methyltransf_24"/>
    <property type="match status" value="1"/>
</dbReference>
<dbReference type="PANTHER" id="PTHR43836">
    <property type="entry name" value="CATECHOL O-METHYLTRANSFERASE 1-RELATED"/>
    <property type="match status" value="1"/>
</dbReference>
<dbReference type="Proteomes" id="UP000290092">
    <property type="component" value="Unassembled WGS sequence"/>
</dbReference>
<dbReference type="SUPFAM" id="SSF53335">
    <property type="entry name" value="S-adenosyl-L-methionine-dependent methyltransferases"/>
    <property type="match status" value="1"/>
</dbReference>
<dbReference type="KEGG" id="amyt:AMYT_2619"/>
<name>A0AAX2ALV2_9BACT</name>
<evidence type="ECO:0000313" key="1">
    <source>
        <dbReference type="EMBL" id="RXK17051.1"/>
    </source>
</evidence>
<protein>
    <submittedName>
        <fullName evidence="1">Methyltransferase</fullName>
    </submittedName>
</protein>
<dbReference type="EMBL" id="NXID01000001">
    <property type="protein sequence ID" value="RXK17051.1"/>
    <property type="molecule type" value="Genomic_DNA"/>
</dbReference>
<evidence type="ECO:0000313" key="2">
    <source>
        <dbReference type="Proteomes" id="UP000290092"/>
    </source>
</evidence>
<sequence>MNNFSQEDKKIFEEIEKIREEIKAQNIPITLKDYGAGDPKENRDEEQMYKGVEKVTNSFDLCSIGLKNEWAQKLYFLVKQNKPKNILEMGTCCGFSSIYMAKANKTSNIFTIEGDCNVAQLASNNIKKANCTNIKQFIGKFQDILQEVLEEIKTIDFAFIDGHHDKNATIKYFEQIKPYLTNNSIVVFDDISWSKGMQEAWEVIKKDTVIEKIEDLNKLGICYIR</sequence>
<dbReference type="GO" id="GO:0008171">
    <property type="term" value="F:O-methyltransferase activity"/>
    <property type="evidence" value="ECO:0007669"/>
    <property type="project" value="TreeGrafter"/>
</dbReference>
<dbReference type="InterPro" id="IPR029063">
    <property type="entry name" value="SAM-dependent_MTases_sf"/>
</dbReference>
<keyword evidence="2" id="KW-1185">Reference proteome</keyword>
<comment type="caution">
    <text evidence="1">The sequence shown here is derived from an EMBL/GenBank/DDBJ whole genome shotgun (WGS) entry which is preliminary data.</text>
</comment>
<dbReference type="AlphaFoldDB" id="A0AAX2ALV2"/>
<dbReference type="GO" id="GO:0032259">
    <property type="term" value="P:methylation"/>
    <property type="evidence" value="ECO:0007669"/>
    <property type="project" value="UniProtKB-KW"/>
</dbReference>